<dbReference type="Pfam" id="PF01434">
    <property type="entry name" value="Peptidase_M41"/>
    <property type="match status" value="1"/>
</dbReference>
<keyword evidence="7 18" id="KW-0812">Transmembrane</keyword>
<keyword evidence="8" id="KW-0479">Metal-binding</keyword>
<keyword evidence="14 18" id="KW-1133">Transmembrane helix</keyword>
<evidence type="ECO:0000313" key="20">
    <source>
        <dbReference type="EMBL" id="CEF66541.1"/>
    </source>
</evidence>
<dbReference type="GO" id="GO:0004222">
    <property type="term" value="F:metalloendopeptidase activity"/>
    <property type="evidence" value="ECO:0007669"/>
    <property type="project" value="InterPro"/>
</dbReference>
<evidence type="ECO:0000256" key="13">
    <source>
        <dbReference type="ARBA" id="ARBA00022946"/>
    </source>
</evidence>
<dbReference type="SUPFAM" id="SSF52540">
    <property type="entry name" value="P-loop containing nucleoside triphosphate hydrolases"/>
    <property type="match status" value="1"/>
</dbReference>
<evidence type="ECO:0000313" key="21">
    <source>
        <dbReference type="Proteomes" id="UP000035682"/>
    </source>
</evidence>
<evidence type="ECO:0000256" key="2">
    <source>
        <dbReference type="ARBA" id="ARBA00004141"/>
    </source>
</evidence>
<dbReference type="Proteomes" id="UP000035682">
    <property type="component" value="Unplaced"/>
</dbReference>
<dbReference type="OMA" id="MFDRMCM"/>
<evidence type="ECO:0000313" key="23">
    <source>
        <dbReference type="WormBase" id="SRAE_2000120900"/>
    </source>
</evidence>
<dbReference type="Gene3D" id="3.40.1690.20">
    <property type="match status" value="1"/>
</dbReference>
<dbReference type="Gene3D" id="3.40.50.300">
    <property type="entry name" value="P-loop containing nucleotide triphosphate hydrolases"/>
    <property type="match status" value="1"/>
</dbReference>
<dbReference type="Pfam" id="PF00004">
    <property type="entry name" value="AAA"/>
    <property type="match status" value="1"/>
</dbReference>
<dbReference type="InterPro" id="IPR003593">
    <property type="entry name" value="AAA+_ATPase"/>
</dbReference>
<evidence type="ECO:0000256" key="3">
    <source>
        <dbReference type="ARBA" id="ARBA00004173"/>
    </source>
</evidence>
<dbReference type="GO" id="GO:0005745">
    <property type="term" value="C:m-AAA complex"/>
    <property type="evidence" value="ECO:0007669"/>
    <property type="project" value="TreeGrafter"/>
</dbReference>
<evidence type="ECO:0000256" key="12">
    <source>
        <dbReference type="ARBA" id="ARBA00022840"/>
    </source>
</evidence>
<dbReference type="GO" id="GO:0004176">
    <property type="term" value="F:ATP-dependent peptidase activity"/>
    <property type="evidence" value="ECO:0007669"/>
    <property type="project" value="InterPro"/>
</dbReference>
<feature type="transmembrane region" description="Helical" evidence="18">
    <location>
        <begin position="213"/>
        <end position="231"/>
    </location>
</feature>
<feature type="compositionally biased region" description="Basic and acidic residues" evidence="17">
    <location>
        <begin position="78"/>
        <end position="90"/>
    </location>
</feature>
<organism evidence="20">
    <name type="scientific">Strongyloides ratti</name>
    <name type="common">Parasitic roundworm</name>
    <dbReference type="NCBI Taxonomy" id="34506"/>
    <lineage>
        <taxon>Eukaryota</taxon>
        <taxon>Metazoa</taxon>
        <taxon>Ecdysozoa</taxon>
        <taxon>Nematoda</taxon>
        <taxon>Chromadorea</taxon>
        <taxon>Rhabditida</taxon>
        <taxon>Tylenchina</taxon>
        <taxon>Panagrolaimomorpha</taxon>
        <taxon>Strongyloidoidea</taxon>
        <taxon>Strongyloididae</taxon>
        <taxon>Strongyloides</taxon>
    </lineage>
</organism>
<dbReference type="SMART" id="SM00382">
    <property type="entry name" value="AAA"/>
    <property type="match status" value="1"/>
</dbReference>
<evidence type="ECO:0000256" key="1">
    <source>
        <dbReference type="ARBA" id="ARBA00001947"/>
    </source>
</evidence>
<comment type="similarity">
    <text evidence="4">In the C-terminal section; belongs to the peptidase M41 family.</text>
</comment>
<evidence type="ECO:0000256" key="18">
    <source>
        <dbReference type="SAM" id="Phobius"/>
    </source>
</evidence>
<dbReference type="GeneID" id="36378905"/>
<dbReference type="MEROPS" id="M41.A12"/>
<reference evidence="20 21" key="1">
    <citation type="submission" date="2014-09" db="EMBL/GenBank/DDBJ databases">
        <authorList>
            <person name="Martin A.A."/>
        </authorList>
    </citation>
    <scope>NUCLEOTIDE SEQUENCE</scope>
    <source>
        <strain evidence="21">ED321</strain>
        <strain evidence="20">ED321 Heterogonic</strain>
    </source>
</reference>
<evidence type="ECO:0000256" key="10">
    <source>
        <dbReference type="ARBA" id="ARBA00022801"/>
    </source>
</evidence>
<comment type="similarity">
    <text evidence="5">In the N-terminal section; belongs to the AAA ATPase family.</text>
</comment>
<comment type="cofactor">
    <cofactor evidence="1">
        <name>Zn(2+)</name>
        <dbReference type="ChEBI" id="CHEBI:29105"/>
    </cofactor>
</comment>
<dbReference type="CTD" id="36378905"/>
<dbReference type="Gene3D" id="1.10.8.60">
    <property type="match status" value="1"/>
</dbReference>
<evidence type="ECO:0000313" key="22">
    <source>
        <dbReference type="WBParaSite" id="SRAE_2000120900.1"/>
    </source>
</evidence>
<dbReference type="SUPFAM" id="SSF140990">
    <property type="entry name" value="FtsH protease domain-like"/>
    <property type="match status" value="1"/>
</dbReference>
<keyword evidence="15" id="KW-0482">Metalloprotease</keyword>
<feature type="domain" description="AAA+ ATPase" evidence="19">
    <location>
        <begin position="302"/>
        <end position="444"/>
    </location>
</feature>
<evidence type="ECO:0000256" key="6">
    <source>
        <dbReference type="ARBA" id="ARBA00022670"/>
    </source>
</evidence>
<dbReference type="GO" id="GO:0016887">
    <property type="term" value="F:ATP hydrolysis activity"/>
    <property type="evidence" value="ECO:0007669"/>
    <property type="project" value="InterPro"/>
</dbReference>
<dbReference type="eggNOG" id="KOG0731">
    <property type="taxonomic scope" value="Eukaryota"/>
</dbReference>
<comment type="subcellular location">
    <subcellularLocation>
        <location evidence="2">Membrane</location>
        <topology evidence="2">Multi-pass membrane protein</topology>
    </subcellularLocation>
    <subcellularLocation>
        <location evidence="3">Mitochondrion</location>
    </subcellularLocation>
</comment>
<evidence type="ECO:0000256" key="11">
    <source>
        <dbReference type="ARBA" id="ARBA00022833"/>
    </source>
</evidence>
<evidence type="ECO:0000256" key="5">
    <source>
        <dbReference type="ARBA" id="ARBA00010550"/>
    </source>
</evidence>
<evidence type="ECO:0000256" key="4">
    <source>
        <dbReference type="ARBA" id="ARBA00010044"/>
    </source>
</evidence>
<keyword evidence="21" id="KW-1185">Reference proteome</keyword>
<evidence type="ECO:0000256" key="8">
    <source>
        <dbReference type="ARBA" id="ARBA00022723"/>
    </source>
</evidence>
<dbReference type="InterPro" id="IPR003959">
    <property type="entry name" value="ATPase_AAA_core"/>
</dbReference>
<dbReference type="InterPro" id="IPR037219">
    <property type="entry name" value="Peptidase_M41-like"/>
</dbReference>
<dbReference type="STRING" id="34506.A0A090L9S9"/>
<dbReference type="InterPro" id="IPR027417">
    <property type="entry name" value="P-loop_NTPase"/>
</dbReference>
<keyword evidence="12" id="KW-0067">ATP-binding</keyword>
<evidence type="ECO:0000256" key="15">
    <source>
        <dbReference type="ARBA" id="ARBA00023049"/>
    </source>
</evidence>
<evidence type="ECO:0000256" key="9">
    <source>
        <dbReference type="ARBA" id="ARBA00022741"/>
    </source>
</evidence>
<dbReference type="GO" id="GO:0046872">
    <property type="term" value="F:metal ion binding"/>
    <property type="evidence" value="ECO:0007669"/>
    <property type="project" value="UniProtKB-KW"/>
</dbReference>
<dbReference type="InterPro" id="IPR000642">
    <property type="entry name" value="Peptidase_M41"/>
</dbReference>
<dbReference type="InterPro" id="IPR041569">
    <property type="entry name" value="AAA_lid_3"/>
</dbReference>
<dbReference type="PANTHER" id="PTHR43655:SF8">
    <property type="entry name" value="PARAPLEGIN"/>
    <property type="match status" value="1"/>
</dbReference>
<gene>
    <name evidence="20 22 23" type="ORF">SRAE_2000120900</name>
</gene>
<dbReference type="NCBIfam" id="TIGR01241">
    <property type="entry name" value="FtsH_fam"/>
    <property type="match status" value="1"/>
</dbReference>
<reference evidence="22" key="2">
    <citation type="submission" date="2020-12" db="UniProtKB">
        <authorList>
            <consortium name="WormBaseParasite"/>
        </authorList>
    </citation>
    <scope>IDENTIFICATION</scope>
</reference>
<dbReference type="EMBL" id="LN609529">
    <property type="protein sequence ID" value="CEF66541.1"/>
    <property type="molecule type" value="Genomic_DNA"/>
</dbReference>
<keyword evidence="11" id="KW-0862">Zinc</keyword>
<protein>
    <submittedName>
        <fullName evidence="20 22">Paraplegin</fullName>
    </submittedName>
</protein>
<dbReference type="Gene3D" id="1.20.58.760">
    <property type="entry name" value="Peptidase M41"/>
    <property type="match status" value="1"/>
</dbReference>
<dbReference type="CDD" id="cd19501">
    <property type="entry name" value="RecA-like_FtsH"/>
    <property type="match status" value="1"/>
</dbReference>
<dbReference type="WormBase" id="SRAE_2000120900">
    <property type="protein sequence ID" value="SRP07530"/>
    <property type="gene ID" value="WBGene00261411"/>
</dbReference>
<dbReference type="InterPro" id="IPR050928">
    <property type="entry name" value="ATP-dep_Zn_Metalloprotease"/>
</dbReference>
<feature type="region of interest" description="Disordered" evidence="17">
    <location>
        <begin position="70"/>
        <end position="97"/>
    </location>
</feature>
<dbReference type="FunFam" id="3.40.50.300:FF:000277">
    <property type="entry name" value="ATP-dependent zinc metalloprotease FtsH"/>
    <property type="match status" value="1"/>
</dbReference>
<proteinExistence type="inferred from homology"/>
<evidence type="ECO:0000259" key="19">
    <source>
        <dbReference type="SMART" id="SM00382"/>
    </source>
</evidence>
<dbReference type="RefSeq" id="XP_024505741.1">
    <property type="nucleotide sequence ID" value="XM_024652133.1"/>
</dbReference>
<keyword evidence="13" id="KW-0809">Transit peptide</keyword>
<dbReference type="WBParaSite" id="SRAE_2000120900.1">
    <property type="protein sequence ID" value="SRAE_2000120900.1"/>
    <property type="gene ID" value="WBGene00261411"/>
</dbReference>
<dbReference type="InterPro" id="IPR005936">
    <property type="entry name" value="FtsH"/>
</dbReference>
<evidence type="ECO:0000256" key="14">
    <source>
        <dbReference type="ARBA" id="ARBA00022989"/>
    </source>
</evidence>
<sequence>MLKSNKNLNIAKNVFSRISKDSFLKKEIKIFQTSCSNLCNTTSSSLVLVNPYKLCFKKVDEKIESILRMSSNDQGKSNNDKNSESKDDQSKPNGPRKLTKGGKILILSTVFLFFLSQYFKTRYVRVISYNEFVDKILPSGCIQEITISPRAKIAYVITSLDSKSPNGMYGNQIYMIGVNDTIKFENNIRRYELEHGINPTEGITIKYDRIDNYFPLISTLIIFGIIIFASIKMRKTFKNLNISSSSLLPKLNIKVLDPNDKAKGLNIRFKDVAGLHEAKVEVMEFLDYLKNSSKYTALGAKLPKGAILTGPPGCGKTLLAKALATESNVPFLNVNGSEFVEMIGGLGAARVRDLFKEAKKKAPCIIYIDEIDAIGKKRDGNGSFSSGSESEREQTLNQLLVEMDGMNSTKEIVLLASTNRLDVLDKALLRPGRFDRHISIDMPTVLERKELFELYLKNIKLDKSPSFYSGRLAQLTAGMSGADIANIVNEAAINAASNKKNIITEKEIGYALDRVIAGPAKKSQTLVQEEREIVAYHEAGHALVGWLLKHTDALLKVTIIPRTSAALGFAQYSPRDKKLFTTEELFERMCMMLGGRAAENIYFNRITTGAQNDLKKVTDQAYAQVRMFGMSEKIGPLSFPPDDSMGNPEFAKKPYGKILARLIDDEASKLVGKAYFTTEKLIRDNFDKLDILAKELLAKESLTYDDVKKLIGPPPFGDKDVVEMPEQIVNYNILGHQ</sequence>
<name>A0A090L9S9_STRRB</name>
<dbReference type="OrthoDB" id="1413014at2759"/>
<dbReference type="FunFam" id="1.10.8.60:FF:000019">
    <property type="entry name" value="AFG3-like AAA ATPase 2"/>
    <property type="match status" value="1"/>
</dbReference>
<dbReference type="AlphaFoldDB" id="A0A090L9S9"/>
<dbReference type="Pfam" id="PF17862">
    <property type="entry name" value="AAA_lid_3"/>
    <property type="match status" value="1"/>
</dbReference>
<dbReference type="GO" id="GO:0034982">
    <property type="term" value="P:mitochondrial protein processing"/>
    <property type="evidence" value="ECO:0007669"/>
    <property type="project" value="TreeGrafter"/>
</dbReference>
<dbReference type="eggNOG" id="KOG4303">
    <property type="taxonomic scope" value="Eukaryota"/>
</dbReference>
<keyword evidence="16 18" id="KW-0472">Membrane</keyword>
<evidence type="ECO:0000256" key="7">
    <source>
        <dbReference type="ARBA" id="ARBA00022692"/>
    </source>
</evidence>
<dbReference type="PANTHER" id="PTHR43655">
    <property type="entry name" value="ATP-DEPENDENT PROTEASE"/>
    <property type="match status" value="1"/>
</dbReference>
<keyword evidence="10" id="KW-0378">Hydrolase</keyword>
<evidence type="ECO:0000256" key="16">
    <source>
        <dbReference type="ARBA" id="ARBA00023136"/>
    </source>
</evidence>
<keyword evidence="6" id="KW-0645">Protease</keyword>
<evidence type="ECO:0000256" key="17">
    <source>
        <dbReference type="SAM" id="MobiDB-lite"/>
    </source>
</evidence>
<dbReference type="GO" id="GO:0005524">
    <property type="term" value="F:ATP binding"/>
    <property type="evidence" value="ECO:0007669"/>
    <property type="project" value="UniProtKB-KW"/>
</dbReference>
<accession>A0A090L9S9</accession>
<dbReference type="FunFam" id="1.20.58.760:FF:000003">
    <property type="entry name" value="AFG3-like AAA ATPase 2"/>
    <property type="match status" value="1"/>
</dbReference>
<keyword evidence="9" id="KW-0547">Nucleotide-binding</keyword>